<evidence type="ECO:0000313" key="2">
    <source>
        <dbReference type="EMBL" id="TWE10006.1"/>
    </source>
</evidence>
<dbReference type="PROSITE" id="PS51459">
    <property type="entry name" value="FIDO"/>
    <property type="match status" value="1"/>
</dbReference>
<feature type="domain" description="Fido" evidence="1">
    <location>
        <begin position="112"/>
        <end position="257"/>
    </location>
</feature>
<gene>
    <name evidence="2" type="ORF">BKA23_2353</name>
</gene>
<dbReference type="Gene3D" id="1.10.3290.10">
    <property type="entry name" value="Fido-like domain"/>
    <property type="match status" value="1"/>
</dbReference>
<evidence type="ECO:0000259" key="1">
    <source>
        <dbReference type="PROSITE" id="PS51459"/>
    </source>
</evidence>
<protein>
    <submittedName>
        <fullName evidence="2">Fic/DOC family protein</fullName>
    </submittedName>
</protein>
<dbReference type="Proteomes" id="UP000318297">
    <property type="component" value="Unassembled WGS sequence"/>
</dbReference>
<keyword evidence="3" id="KW-1185">Reference proteome</keyword>
<name>A0A561E327_9MICO</name>
<dbReference type="AlphaFoldDB" id="A0A561E327"/>
<organism evidence="2 3">
    <name type="scientific">Rudaeicoccus suwonensis</name>
    <dbReference type="NCBI Taxonomy" id="657409"/>
    <lineage>
        <taxon>Bacteria</taxon>
        <taxon>Bacillati</taxon>
        <taxon>Actinomycetota</taxon>
        <taxon>Actinomycetes</taxon>
        <taxon>Micrococcales</taxon>
        <taxon>Dermacoccaceae</taxon>
        <taxon>Rudaeicoccus</taxon>
    </lineage>
</organism>
<accession>A0A561E327</accession>
<comment type="caution">
    <text evidence="2">The sequence shown here is derived from an EMBL/GenBank/DDBJ whole genome shotgun (WGS) entry which is preliminary data.</text>
</comment>
<dbReference type="InterPro" id="IPR036597">
    <property type="entry name" value="Fido-like_dom_sf"/>
</dbReference>
<reference evidence="2 3" key="1">
    <citation type="submission" date="2019-06" db="EMBL/GenBank/DDBJ databases">
        <title>Sequencing the genomes of 1000 actinobacteria strains.</title>
        <authorList>
            <person name="Klenk H.-P."/>
        </authorList>
    </citation>
    <scope>NUCLEOTIDE SEQUENCE [LARGE SCALE GENOMIC DNA]</scope>
    <source>
        <strain evidence="2 3">DSM 19560</strain>
    </source>
</reference>
<evidence type="ECO:0000313" key="3">
    <source>
        <dbReference type="Proteomes" id="UP000318297"/>
    </source>
</evidence>
<proteinExistence type="predicted"/>
<dbReference type="EMBL" id="VIVQ01000002">
    <property type="protein sequence ID" value="TWE10006.1"/>
    <property type="molecule type" value="Genomic_DNA"/>
</dbReference>
<sequence length="286" mass="29691">MNNRRMPDALQSLHDLPGVADAVTQAREACTALRWHNALRRRIPEVAAESRVRGARWTAALDGADYPVDIVRDVMRGALDLPDASAPMEQTLRGAVQVTAETESVAGVVRMSPAQALARLHTAAAAQWLDLDAVARPRRPGESAAELQVLGTAPDAEEAAARMRAVVDLIAGSTSAPGLLVGAIAHAEIATARPFVAGNGLVARALERSLITATGLDPTGSVVVEAGHGVRGVADYQGALAAYSTGTTDGVRLWLIHCAEAVVAGAGEAQRICDSVLAGRLGVRAD</sequence>
<dbReference type="InterPro" id="IPR003812">
    <property type="entry name" value="Fido"/>
</dbReference>
<dbReference type="SUPFAM" id="SSF140931">
    <property type="entry name" value="Fic-like"/>
    <property type="match status" value="1"/>
</dbReference>
<dbReference type="OrthoDB" id="5241763at2"/>